<reference evidence="8" key="1">
    <citation type="journal article" date="2021" name="PeerJ">
        <title>Extensive microbial diversity within the chicken gut microbiome revealed by metagenomics and culture.</title>
        <authorList>
            <person name="Gilroy R."/>
            <person name="Ravi A."/>
            <person name="Getino M."/>
            <person name="Pursley I."/>
            <person name="Horton D.L."/>
            <person name="Alikhan N.F."/>
            <person name="Baker D."/>
            <person name="Gharbi K."/>
            <person name="Hall N."/>
            <person name="Watson M."/>
            <person name="Adriaenssens E.M."/>
            <person name="Foster-Nyarko E."/>
            <person name="Jarju S."/>
            <person name="Secka A."/>
            <person name="Antonio M."/>
            <person name="Oren A."/>
            <person name="Chaudhuri R.R."/>
            <person name="La Ragione R."/>
            <person name="Hildebrand F."/>
            <person name="Pallen M.J."/>
        </authorList>
    </citation>
    <scope>NUCLEOTIDE SEQUENCE</scope>
    <source>
        <strain evidence="8">CHK187-5294</strain>
    </source>
</reference>
<dbReference type="Pfam" id="PF00590">
    <property type="entry name" value="TP_methylase"/>
    <property type="match status" value="1"/>
</dbReference>
<keyword evidence="1 6" id="KW-0963">Cytoplasm</keyword>
<comment type="catalytic activity">
    <reaction evidence="6">
        <text>cytidine(1402) in 16S rRNA + S-adenosyl-L-methionine = 2'-O-methylcytidine(1402) in 16S rRNA + S-adenosyl-L-homocysteine + H(+)</text>
        <dbReference type="Rhea" id="RHEA:42924"/>
        <dbReference type="Rhea" id="RHEA-COMP:10285"/>
        <dbReference type="Rhea" id="RHEA-COMP:10286"/>
        <dbReference type="ChEBI" id="CHEBI:15378"/>
        <dbReference type="ChEBI" id="CHEBI:57856"/>
        <dbReference type="ChEBI" id="CHEBI:59789"/>
        <dbReference type="ChEBI" id="CHEBI:74495"/>
        <dbReference type="ChEBI" id="CHEBI:82748"/>
        <dbReference type="EC" id="2.1.1.198"/>
    </reaction>
</comment>
<dbReference type="GO" id="GO:0005737">
    <property type="term" value="C:cytoplasm"/>
    <property type="evidence" value="ECO:0007669"/>
    <property type="project" value="UniProtKB-SubCell"/>
</dbReference>
<keyword evidence="5 6" id="KW-0949">S-adenosyl-L-methionine</keyword>
<dbReference type="CDD" id="cd11648">
    <property type="entry name" value="RsmI"/>
    <property type="match status" value="1"/>
</dbReference>
<dbReference type="PIRSF" id="PIRSF005917">
    <property type="entry name" value="MTase_YraL"/>
    <property type="match status" value="1"/>
</dbReference>
<keyword evidence="2 6" id="KW-0698">rRNA processing</keyword>
<comment type="function">
    <text evidence="6">Catalyzes the 2'-O-methylation of the ribose of cytidine 1402 (C1402) in 16S rRNA.</text>
</comment>
<evidence type="ECO:0000256" key="6">
    <source>
        <dbReference type="HAMAP-Rule" id="MF_01877"/>
    </source>
</evidence>
<evidence type="ECO:0000256" key="4">
    <source>
        <dbReference type="ARBA" id="ARBA00022679"/>
    </source>
</evidence>
<protein>
    <recommendedName>
        <fullName evidence="6">Ribosomal RNA small subunit methyltransferase I</fullName>
        <ecNumber evidence="6">2.1.1.198</ecNumber>
    </recommendedName>
    <alternativeName>
        <fullName evidence="6">16S rRNA 2'-O-ribose C1402 methyltransferase</fullName>
    </alternativeName>
    <alternativeName>
        <fullName evidence="6">rRNA (cytidine-2'-O-)-methyltransferase RsmI</fullName>
    </alternativeName>
</protein>
<sequence length="270" mass="29441">MVTFVATPIGNLGDITLRALDALREADVVFCEDTRHSLKLLNYYEIKKPLVSCHKFNELAAAEKLAELAAAGKNIAVVTDAGTPVISDPGNLLVNVLRERGIQYTLAPGACAFVAALVLSGFPADKFAFLGFLRGKRGEKLAFLRDYADFAGTLIFYSAPQDVEADVALLHEAFGDREACAVREITKVHESCEYFALAGGLSGEKRGEYVLLVKGAEKRENPLNLLSEREHIAHYVARGMSEKEALKAAAKDRGVSKSELYKFTIKEKGE</sequence>
<dbReference type="InterPro" id="IPR000878">
    <property type="entry name" value="4pyrrol_Mease"/>
</dbReference>
<feature type="domain" description="Tetrapyrrole methylase" evidence="7">
    <location>
        <begin position="1"/>
        <end position="190"/>
    </location>
</feature>
<dbReference type="Proteomes" id="UP000824132">
    <property type="component" value="Unassembled WGS sequence"/>
</dbReference>
<dbReference type="FunFam" id="3.40.1010.10:FF:000007">
    <property type="entry name" value="Ribosomal RNA small subunit methyltransferase I"/>
    <property type="match status" value="1"/>
</dbReference>
<dbReference type="EC" id="2.1.1.198" evidence="6"/>
<dbReference type="GO" id="GO:0070677">
    <property type="term" value="F:rRNA (cytosine-2'-O-)-methyltransferase activity"/>
    <property type="evidence" value="ECO:0007669"/>
    <property type="project" value="UniProtKB-UniRule"/>
</dbReference>
<evidence type="ECO:0000313" key="9">
    <source>
        <dbReference type="Proteomes" id="UP000824132"/>
    </source>
</evidence>
<dbReference type="InterPro" id="IPR014776">
    <property type="entry name" value="4pyrrole_Mease_sub2"/>
</dbReference>
<dbReference type="AlphaFoldDB" id="A0A9D2CX61"/>
<dbReference type="PANTHER" id="PTHR46111:SF1">
    <property type="entry name" value="RIBOSOMAL RNA SMALL SUBUNIT METHYLTRANSFERASE I"/>
    <property type="match status" value="1"/>
</dbReference>
<evidence type="ECO:0000256" key="5">
    <source>
        <dbReference type="ARBA" id="ARBA00022691"/>
    </source>
</evidence>
<evidence type="ECO:0000256" key="2">
    <source>
        <dbReference type="ARBA" id="ARBA00022552"/>
    </source>
</evidence>
<dbReference type="Gene3D" id="3.30.950.10">
    <property type="entry name" value="Methyltransferase, Cobalt-precorrin-4 Transmethylase, Domain 2"/>
    <property type="match status" value="1"/>
</dbReference>
<dbReference type="SUPFAM" id="SSF53790">
    <property type="entry name" value="Tetrapyrrole methylase"/>
    <property type="match status" value="1"/>
</dbReference>
<evidence type="ECO:0000256" key="1">
    <source>
        <dbReference type="ARBA" id="ARBA00022490"/>
    </source>
</evidence>
<comment type="caution">
    <text evidence="8">The sequence shown here is derived from an EMBL/GenBank/DDBJ whole genome shotgun (WGS) entry which is preliminary data.</text>
</comment>
<comment type="similarity">
    <text evidence="6">Belongs to the methyltransferase superfamily. RsmI family.</text>
</comment>
<dbReference type="HAMAP" id="MF_01877">
    <property type="entry name" value="16SrRNA_methyltr_I"/>
    <property type="match status" value="1"/>
</dbReference>
<dbReference type="EMBL" id="DXCL01000009">
    <property type="protein sequence ID" value="HIZ02990.1"/>
    <property type="molecule type" value="Genomic_DNA"/>
</dbReference>
<dbReference type="PANTHER" id="PTHR46111">
    <property type="entry name" value="RIBOSOMAL RNA SMALL SUBUNIT METHYLTRANSFERASE I"/>
    <property type="match status" value="1"/>
</dbReference>
<reference evidence="8" key="2">
    <citation type="submission" date="2021-04" db="EMBL/GenBank/DDBJ databases">
        <authorList>
            <person name="Gilroy R."/>
        </authorList>
    </citation>
    <scope>NUCLEOTIDE SEQUENCE</scope>
    <source>
        <strain evidence="8">CHK187-5294</strain>
    </source>
</reference>
<dbReference type="NCBIfam" id="TIGR00096">
    <property type="entry name" value="16S rRNA (cytidine(1402)-2'-O)-methyltransferase"/>
    <property type="match status" value="1"/>
</dbReference>
<evidence type="ECO:0000256" key="3">
    <source>
        <dbReference type="ARBA" id="ARBA00022603"/>
    </source>
</evidence>
<proteinExistence type="inferred from homology"/>
<comment type="subcellular location">
    <subcellularLocation>
        <location evidence="6">Cytoplasm</location>
    </subcellularLocation>
</comment>
<dbReference type="InterPro" id="IPR014777">
    <property type="entry name" value="4pyrrole_Mease_sub1"/>
</dbReference>
<organism evidence="8 9">
    <name type="scientific">Candidatus Borkfalkia avistercoris</name>
    <dbReference type="NCBI Taxonomy" id="2838504"/>
    <lineage>
        <taxon>Bacteria</taxon>
        <taxon>Bacillati</taxon>
        <taxon>Bacillota</taxon>
        <taxon>Clostridia</taxon>
        <taxon>Christensenellales</taxon>
        <taxon>Christensenellaceae</taxon>
        <taxon>Candidatus Borkfalkia</taxon>
    </lineage>
</organism>
<keyword evidence="4 6" id="KW-0808">Transferase</keyword>
<dbReference type="InterPro" id="IPR008189">
    <property type="entry name" value="rRNA_ssu_MeTfrase_I"/>
</dbReference>
<dbReference type="InterPro" id="IPR035996">
    <property type="entry name" value="4pyrrol_Methylase_sf"/>
</dbReference>
<evidence type="ECO:0000259" key="7">
    <source>
        <dbReference type="Pfam" id="PF00590"/>
    </source>
</evidence>
<keyword evidence="3 6" id="KW-0489">Methyltransferase</keyword>
<name>A0A9D2CX61_9FIRM</name>
<gene>
    <name evidence="6 8" type="primary">rsmI</name>
    <name evidence="8" type="ORF">H9727_01760</name>
</gene>
<accession>A0A9D2CX61</accession>
<dbReference type="Gene3D" id="3.40.1010.10">
    <property type="entry name" value="Cobalt-precorrin-4 Transmethylase, Domain 1"/>
    <property type="match status" value="1"/>
</dbReference>
<evidence type="ECO:0000313" key="8">
    <source>
        <dbReference type="EMBL" id="HIZ02990.1"/>
    </source>
</evidence>